<name>A0A1H0GZ62_9GAMM</name>
<organism evidence="2 3">
    <name type="scientific">Vreelandella arcis</name>
    <dbReference type="NCBI Taxonomy" id="416873"/>
    <lineage>
        <taxon>Bacteria</taxon>
        <taxon>Pseudomonadati</taxon>
        <taxon>Pseudomonadota</taxon>
        <taxon>Gammaproteobacteria</taxon>
        <taxon>Oceanospirillales</taxon>
        <taxon>Halomonadaceae</taxon>
        <taxon>Vreelandella</taxon>
    </lineage>
</organism>
<dbReference type="Pfam" id="PF03479">
    <property type="entry name" value="PCC"/>
    <property type="match status" value="1"/>
</dbReference>
<keyword evidence="2" id="KW-0238">DNA-binding</keyword>
<evidence type="ECO:0000259" key="1">
    <source>
        <dbReference type="PROSITE" id="PS51742"/>
    </source>
</evidence>
<dbReference type="STRING" id="416873.SAMN04487951_11387"/>
<dbReference type="InterPro" id="IPR005175">
    <property type="entry name" value="PPC_dom"/>
</dbReference>
<dbReference type="AlphaFoldDB" id="A0A1H0GZ62"/>
<evidence type="ECO:0000313" key="2">
    <source>
        <dbReference type="EMBL" id="SDO12173.1"/>
    </source>
</evidence>
<dbReference type="SUPFAM" id="SSF117856">
    <property type="entry name" value="AF0104/ALDC/Ptd012-like"/>
    <property type="match status" value="1"/>
</dbReference>
<protein>
    <submittedName>
        <fullName evidence="2">Predicted DNA-binding protein with PD1-like DNA-binding motif</fullName>
    </submittedName>
</protein>
<dbReference type="RefSeq" id="WP_089707375.1">
    <property type="nucleotide sequence ID" value="NZ_FNII01000013.1"/>
</dbReference>
<dbReference type="Proteomes" id="UP000199677">
    <property type="component" value="Unassembled WGS sequence"/>
</dbReference>
<feature type="domain" description="PPC" evidence="1">
    <location>
        <begin position="31"/>
        <end position="178"/>
    </location>
</feature>
<reference evidence="3" key="1">
    <citation type="submission" date="2016-10" db="EMBL/GenBank/DDBJ databases">
        <authorList>
            <person name="Varghese N."/>
            <person name="Submissions S."/>
        </authorList>
    </citation>
    <scope>NUCLEOTIDE SEQUENCE [LARGE SCALE GENOMIC DNA]</scope>
    <source>
        <strain evidence="3">CGMCC 1.6494</strain>
    </source>
</reference>
<gene>
    <name evidence="2" type="ORF">SAMN04487951_11387</name>
</gene>
<dbReference type="PROSITE" id="PS51742">
    <property type="entry name" value="PPC"/>
    <property type="match status" value="1"/>
</dbReference>
<dbReference type="OrthoDB" id="8717211at2"/>
<sequence length="181" mass="19855">MTRTIKTGYHHPRMLRHAGSFNPVRIQSMHYQSGRHIRLELTPGRTLYDALVEPLYKIGVTSASTTILGGYFDHLEYCVAPPDSSGKAVIAYSSPIDAGEAFMVFGNATFGKDMEGRPLVHCHATLRTETGQVKGGHIVPQASVIGPTPLSVLVTAIEGFELRQAFDEETNIPLLKPHRES</sequence>
<dbReference type="EMBL" id="FNII01000013">
    <property type="protein sequence ID" value="SDO12173.1"/>
    <property type="molecule type" value="Genomic_DNA"/>
</dbReference>
<dbReference type="Gene3D" id="3.30.1330.80">
    <property type="entry name" value="Hypothetical protein, similar to alpha- acetolactate decarboxylase, domain 2"/>
    <property type="match status" value="1"/>
</dbReference>
<keyword evidence="3" id="KW-1185">Reference proteome</keyword>
<proteinExistence type="predicted"/>
<accession>A0A1H0GZ62</accession>
<dbReference type="GO" id="GO:0003677">
    <property type="term" value="F:DNA binding"/>
    <property type="evidence" value="ECO:0007669"/>
    <property type="project" value="UniProtKB-KW"/>
</dbReference>
<evidence type="ECO:0000313" key="3">
    <source>
        <dbReference type="Proteomes" id="UP000199677"/>
    </source>
</evidence>